<dbReference type="AlphaFoldDB" id="A0A4R2E7C1"/>
<dbReference type="PANTHER" id="PTHR10963:SF60">
    <property type="entry name" value="GRAM-NEGATIVE BACTERIA-BINDING PROTEIN 1-RELATED"/>
    <property type="match status" value="1"/>
</dbReference>
<accession>A0A4R2E7C1</accession>
<comment type="similarity">
    <text evidence="1">Belongs to the glycosyl hydrolase 16 family.</text>
</comment>
<feature type="coiled-coil region" evidence="2">
    <location>
        <begin position="44"/>
        <end position="71"/>
    </location>
</feature>
<proteinExistence type="inferred from homology"/>
<sequence length="326" mass="37688">MSNFLGNISLALKLKLGIVPSTLAYESKLKKIWEDVEFFREFSKGNLLKEYEELEKARHTSKEEQRNAKIRIKEITQSESWKKYEKLKKSSAFASYLKLETTFEDDFNGEKVDENKWLTKFFWGETLLGKGYSHSEEFHNYTEGENLEVKNSNLIIRTSEEESTSLSWNKKYGFLSRKSGFTSGIVNTGKSFRQQYGRFEAKISFKHTDGVYNAFWMVGNSASPHLNIFKVSQNLELGLINGPKENNQSKVSRLLLKEGSYIVGIDWNKKEIKWLLNGTVVKKTTTNLPDSPLYLVFSSGVYKNTSIKAKESNEFLIDWVRCFKTN</sequence>
<dbReference type="Gene3D" id="2.60.120.200">
    <property type="match status" value="1"/>
</dbReference>
<evidence type="ECO:0000313" key="4">
    <source>
        <dbReference type="EMBL" id="TCN63861.1"/>
    </source>
</evidence>
<evidence type="ECO:0000259" key="3">
    <source>
        <dbReference type="PROSITE" id="PS51762"/>
    </source>
</evidence>
<reference evidence="4 5" key="1">
    <citation type="submission" date="2019-03" db="EMBL/GenBank/DDBJ databases">
        <title>Genomic Encyclopedia of Archaeal and Bacterial Type Strains, Phase II (KMG-II): from individual species to whole genera.</title>
        <authorList>
            <person name="Goeker M."/>
        </authorList>
    </citation>
    <scope>NUCLEOTIDE SEQUENCE [LARGE SCALE GENOMIC DNA]</scope>
    <source>
        <strain evidence="4 5">RL-C</strain>
    </source>
</reference>
<keyword evidence="5" id="KW-1185">Reference proteome</keyword>
<dbReference type="EMBL" id="SLWB01000014">
    <property type="protein sequence ID" value="TCN63861.1"/>
    <property type="molecule type" value="Genomic_DNA"/>
</dbReference>
<gene>
    <name evidence="4" type="ORF">CLV25_11416</name>
</gene>
<keyword evidence="4" id="KW-0378">Hydrolase</keyword>
<dbReference type="InterPro" id="IPR013320">
    <property type="entry name" value="ConA-like_dom_sf"/>
</dbReference>
<keyword evidence="2" id="KW-0175">Coiled coil</keyword>
<organism evidence="4 5">
    <name type="scientific">Acetobacteroides hydrogenigenes</name>
    <dbReference type="NCBI Taxonomy" id="979970"/>
    <lineage>
        <taxon>Bacteria</taxon>
        <taxon>Pseudomonadati</taxon>
        <taxon>Bacteroidota</taxon>
        <taxon>Bacteroidia</taxon>
        <taxon>Bacteroidales</taxon>
        <taxon>Rikenellaceae</taxon>
        <taxon>Acetobacteroides</taxon>
    </lineage>
</organism>
<name>A0A4R2E7C1_9BACT</name>
<protein>
    <submittedName>
        <fullName evidence="4">Glycosyl hydrolase family 16</fullName>
    </submittedName>
</protein>
<dbReference type="GO" id="GO:0005975">
    <property type="term" value="P:carbohydrate metabolic process"/>
    <property type="evidence" value="ECO:0007669"/>
    <property type="project" value="InterPro"/>
</dbReference>
<feature type="domain" description="GH16" evidence="3">
    <location>
        <begin position="77"/>
        <end position="326"/>
    </location>
</feature>
<evidence type="ECO:0000256" key="1">
    <source>
        <dbReference type="ARBA" id="ARBA00006865"/>
    </source>
</evidence>
<dbReference type="Proteomes" id="UP000294830">
    <property type="component" value="Unassembled WGS sequence"/>
</dbReference>
<comment type="caution">
    <text evidence="4">The sequence shown here is derived from an EMBL/GenBank/DDBJ whole genome shotgun (WGS) entry which is preliminary data.</text>
</comment>
<dbReference type="SUPFAM" id="SSF49899">
    <property type="entry name" value="Concanavalin A-like lectins/glucanases"/>
    <property type="match status" value="1"/>
</dbReference>
<dbReference type="GO" id="GO:0004553">
    <property type="term" value="F:hydrolase activity, hydrolyzing O-glycosyl compounds"/>
    <property type="evidence" value="ECO:0007669"/>
    <property type="project" value="InterPro"/>
</dbReference>
<evidence type="ECO:0000313" key="5">
    <source>
        <dbReference type="Proteomes" id="UP000294830"/>
    </source>
</evidence>
<dbReference type="InterPro" id="IPR000757">
    <property type="entry name" value="Beta-glucanase-like"/>
</dbReference>
<evidence type="ECO:0000256" key="2">
    <source>
        <dbReference type="SAM" id="Coils"/>
    </source>
</evidence>
<dbReference type="PANTHER" id="PTHR10963">
    <property type="entry name" value="GLYCOSYL HYDROLASE-RELATED"/>
    <property type="match status" value="1"/>
</dbReference>
<dbReference type="OrthoDB" id="9809583at2"/>
<dbReference type="InterPro" id="IPR050546">
    <property type="entry name" value="Glycosyl_Hydrlase_16"/>
</dbReference>
<dbReference type="PROSITE" id="PS51762">
    <property type="entry name" value="GH16_2"/>
    <property type="match status" value="1"/>
</dbReference>